<protein>
    <submittedName>
        <fullName evidence="1">Uncharacterized protein</fullName>
    </submittedName>
</protein>
<dbReference type="RefSeq" id="WP_071473270.1">
    <property type="nucleotide sequence ID" value="NZ_MDKE01000033.1"/>
</dbReference>
<accession>A0A1J4QBA4</accession>
<gene>
    <name evidence="1" type="ORF">BFR47_03295</name>
</gene>
<dbReference type="Proteomes" id="UP000243073">
    <property type="component" value="Unassembled WGS sequence"/>
</dbReference>
<organism evidence="1 2">
    <name type="scientific">Oceanisphaera psychrotolerans</name>
    <dbReference type="NCBI Taxonomy" id="1414654"/>
    <lineage>
        <taxon>Bacteria</taxon>
        <taxon>Pseudomonadati</taxon>
        <taxon>Pseudomonadota</taxon>
        <taxon>Gammaproteobacteria</taxon>
        <taxon>Aeromonadales</taxon>
        <taxon>Aeromonadaceae</taxon>
        <taxon>Oceanisphaera</taxon>
    </lineage>
</organism>
<evidence type="ECO:0000313" key="1">
    <source>
        <dbReference type="EMBL" id="OIN07651.1"/>
    </source>
</evidence>
<dbReference type="AlphaFoldDB" id="A0A1J4QBA4"/>
<proteinExistence type="predicted"/>
<evidence type="ECO:0000313" key="2">
    <source>
        <dbReference type="Proteomes" id="UP000243073"/>
    </source>
</evidence>
<comment type="caution">
    <text evidence="1">The sequence shown here is derived from an EMBL/GenBank/DDBJ whole genome shotgun (WGS) entry which is preliminary data.</text>
</comment>
<sequence length="152" mass="17264">MEARQILLLALLPLPFLIYIKPSSAYEPPIPAFQRSGTTNEQPLRFTLPSPSIMTDLPSRYGLDIELNPTADGNQRLTAYPSLKLTPQSSVSLSLKNFRPRLNFERGGLKTSLRLRGDGIKLNIRPSDPETRLEFDIKITDDESRLDCKYRF</sequence>
<dbReference type="EMBL" id="MDKE01000033">
    <property type="protein sequence ID" value="OIN07651.1"/>
    <property type="molecule type" value="Genomic_DNA"/>
</dbReference>
<name>A0A1J4QBA4_9GAMM</name>
<keyword evidence="2" id="KW-1185">Reference proteome</keyword>
<dbReference type="OrthoDB" id="5592777at2"/>
<reference evidence="1 2" key="1">
    <citation type="submission" date="2016-07" db="EMBL/GenBank/DDBJ databases">
        <title>Draft Genome Sequence of Oceanisphaera psychrotolerans, isolated from coastal sediment samples.</title>
        <authorList>
            <person name="Zhuo S."/>
            <person name="Ruan Z."/>
        </authorList>
    </citation>
    <scope>NUCLEOTIDE SEQUENCE [LARGE SCALE GENOMIC DNA]</scope>
    <source>
        <strain evidence="1 2">LAM-WHM-ZC</strain>
    </source>
</reference>